<comment type="caution">
    <text evidence="2">The sequence shown here is derived from an EMBL/GenBank/DDBJ whole genome shotgun (WGS) entry which is preliminary data.</text>
</comment>
<dbReference type="InParanoid" id="A0A5N3ZYD4"/>
<sequence>MIKELLASLLILGLVWGAAFSCISCGAECEASCGTRLFKSCCFNYLKKRSDPLTQLSSAMEPSSRLETWLAKQKHAFPDEDSDLLTIRKNLMLLDDKEP</sequence>
<dbReference type="OrthoDB" id="8195871at2759"/>
<gene>
    <name evidence="2" type="ORF">PPYR_15606</name>
</gene>
<keyword evidence="1" id="KW-0732">Signal</keyword>
<proteinExistence type="predicted"/>
<keyword evidence="3" id="KW-1185">Reference proteome</keyword>
<reference evidence="2 3" key="1">
    <citation type="journal article" date="2018" name="Elife">
        <title>Firefly genomes illuminate parallel origins of bioluminescence in beetles.</title>
        <authorList>
            <person name="Fallon T.R."/>
            <person name="Lower S.E."/>
            <person name="Chang C.H."/>
            <person name="Bessho-Uehara M."/>
            <person name="Martin G.J."/>
            <person name="Bewick A.J."/>
            <person name="Behringer M."/>
            <person name="Debat H.J."/>
            <person name="Wong I."/>
            <person name="Day J.C."/>
            <person name="Suvorov A."/>
            <person name="Silva C.J."/>
            <person name="Stanger-Hall K.F."/>
            <person name="Hall D.W."/>
            <person name="Schmitz R.J."/>
            <person name="Nelson D.R."/>
            <person name="Lewis S.M."/>
            <person name="Shigenobu S."/>
            <person name="Bybee S.M."/>
            <person name="Larracuente A.M."/>
            <person name="Oba Y."/>
            <person name="Weng J.K."/>
        </authorList>
    </citation>
    <scope>NUCLEOTIDE SEQUENCE [LARGE SCALE GENOMIC DNA]</scope>
    <source>
        <strain evidence="2">1611_PpyrPB1</strain>
        <tissue evidence="2">Whole body</tissue>
    </source>
</reference>
<evidence type="ECO:0000313" key="2">
    <source>
        <dbReference type="EMBL" id="KAB0790074.1"/>
    </source>
</evidence>
<feature type="chain" id="PRO_5024390968" description="Trissin" evidence="1">
    <location>
        <begin position="18"/>
        <end position="99"/>
    </location>
</feature>
<evidence type="ECO:0008006" key="4">
    <source>
        <dbReference type="Google" id="ProtNLM"/>
    </source>
</evidence>
<evidence type="ECO:0000256" key="1">
    <source>
        <dbReference type="SAM" id="SignalP"/>
    </source>
</evidence>
<name>A0A5N3ZYD4_PHOPY</name>
<organism evidence="2 3">
    <name type="scientific">Photinus pyralis</name>
    <name type="common">Common eastern firefly</name>
    <name type="synonym">Lampyris pyralis</name>
    <dbReference type="NCBI Taxonomy" id="7054"/>
    <lineage>
        <taxon>Eukaryota</taxon>
        <taxon>Metazoa</taxon>
        <taxon>Ecdysozoa</taxon>
        <taxon>Arthropoda</taxon>
        <taxon>Hexapoda</taxon>
        <taxon>Insecta</taxon>
        <taxon>Pterygota</taxon>
        <taxon>Neoptera</taxon>
        <taxon>Endopterygota</taxon>
        <taxon>Coleoptera</taxon>
        <taxon>Polyphaga</taxon>
        <taxon>Elateriformia</taxon>
        <taxon>Elateroidea</taxon>
        <taxon>Lampyridae</taxon>
        <taxon>Lampyrinae</taxon>
        <taxon>Photinus</taxon>
    </lineage>
</organism>
<dbReference type="EMBL" id="VVIM01001976">
    <property type="protein sequence ID" value="KAB0790074.1"/>
    <property type="molecule type" value="Genomic_DNA"/>
</dbReference>
<dbReference type="Proteomes" id="UP000327044">
    <property type="component" value="Unassembled WGS sequence"/>
</dbReference>
<dbReference type="AlphaFoldDB" id="A0A5N3ZYD4"/>
<accession>A0A5N3ZYD4</accession>
<dbReference type="PROSITE" id="PS51257">
    <property type="entry name" value="PROKAR_LIPOPROTEIN"/>
    <property type="match status" value="1"/>
</dbReference>
<protein>
    <recommendedName>
        <fullName evidence="4">Trissin</fullName>
    </recommendedName>
</protein>
<feature type="signal peptide" evidence="1">
    <location>
        <begin position="1"/>
        <end position="17"/>
    </location>
</feature>
<evidence type="ECO:0000313" key="3">
    <source>
        <dbReference type="Proteomes" id="UP000327044"/>
    </source>
</evidence>